<dbReference type="InterPro" id="IPR028082">
    <property type="entry name" value="Peripla_BP_I"/>
</dbReference>
<dbReference type="RefSeq" id="WP_344780899.1">
    <property type="nucleotide sequence ID" value="NZ_BAABAF010000002.1"/>
</dbReference>
<dbReference type="InterPro" id="IPR010982">
    <property type="entry name" value="Lambda_DNA-bd_dom_sf"/>
</dbReference>
<evidence type="ECO:0000256" key="2">
    <source>
        <dbReference type="ARBA" id="ARBA00023125"/>
    </source>
</evidence>
<evidence type="ECO:0000313" key="5">
    <source>
        <dbReference type="EMBL" id="GAA3758101.1"/>
    </source>
</evidence>
<proteinExistence type="predicted"/>
<dbReference type="Gene3D" id="3.40.50.2300">
    <property type="match status" value="2"/>
</dbReference>
<feature type="domain" description="HTH lacI-type" evidence="4">
    <location>
        <begin position="3"/>
        <end position="57"/>
    </location>
</feature>
<dbReference type="CDD" id="cd01392">
    <property type="entry name" value="HTH_LacI"/>
    <property type="match status" value="1"/>
</dbReference>
<keyword evidence="2 5" id="KW-0238">DNA-binding</keyword>
<dbReference type="PROSITE" id="PS50932">
    <property type="entry name" value="HTH_LACI_2"/>
    <property type="match status" value="1"/>
</dbReference>
<dbReference type="Pfam" id="PF00356">
    <property type="entry name" value="LacI"/>
    <property type="match status" value="1"/>
</dbReference>
<dbReference type="EMBL" id="BAABAF010000002">
    <property type="protein sequence ID" value="GAA3758101.1"/>
    <property type="molecule type" value="Genomic_DNA"/>
</dbReference>
<dbReference type="Gene3D" id="1.10.260.40">
    <property type="entry name" value="lambda repressor-like DNA-binding domains"/>
    <property type="match status" value="1"/>
</dbReference>
<name>A0ABP7GBK2_9MICO</name>
<protein>
    <submittedName>
        <fullName evidence="5">LacI family DNA-binding transcriptional regulator</fullName>
    </submittedName>
</protein>
<dbReference type="SUPFAM" id="SSF53822">
    <property type="entry name" value="Periplasmic binding protein-like I"/>
    <property type="match status" value="1"/>
</dbReference>
<keyword evidence="6" id="KW-1185">Reference proteome</keyword>
<dbReference type="InterPro" id="IPR001761">
    <property type="entry name" value="Peripla_BP/Lac1_sug-bd_dom"/>
</dbReference>
<sequence>MAVSVRDVAEAAGVSVGTVSNVLNRPEKVSAATVARVHDVIARLGFVRNDAARQLRAGRSRAIGLLVLDLRNPFFADLARGAEERAAEHGLSVFVVGSDEKPERERAAIDLFEQQRVFGMLLASAGDDLPRLRQLQQRGIPVVLVDRESPDAAVPSVAVDDVDGGRLAGEHLLSIGRRRIAFVGGPASIRQVTDRLEGVQQAVAAVPDATLEFVGTAALSVLEGRRAAERIAGRLASSRPQAIFAANDLLALGLIQGFVMTGAVRVPDDIALIGYDDIDFATAAVVPLSSVRQPAALIGATAVDLLVGATDQTGGPAHVMFQPELVVRASTTG</sequence>
<accession>A0ABP7GBK2</accession>
<dbReference type="SMART" id="SM00354">
    <property type="entry name" value="HTH_LACI"/>
    <property type="match status" value="1"/>
</dbReference>
<organism evidence="5 6">
    <name type="scientific">Microbacterium kribbense</name>
    <dbReference type="NCBI Taxonomy" id="433645"/>
    <lineage>
        <taxon>Bacteria</taxon>
        <taxon>Bacillati</taxon>
        <taxon>Actinomycetota</taxon>
        <taxon>Actinomycetes</taxon>
        <taxon>Micrococcales</taxon>
        <taxon>Microbacteriaceae</taxon>
        <taxon>Microbacterium</taxon>
    </lineage>
</organism>
<keyword evidence="1" id="KW-0805">Transcription regulation</keyword>
<gene>
    <name evidence="5" type="ORF">GCM10022240_08580</name>
</gene>
<evidence type="ECO:0000256" key="3">
    <source>
        <dbReference type="ARBA" id="ARBA00023163"/>
    </source>
</evidence>
<dbReference type="Proteomes" id="UP001500540">
    <property type="component" value="Unassembled WGS sequence"/>
</dbReference>
<evidence type="ECO:0000313" key="6">
    <source>
        <dbReference type="Proteomes" id="UP001500540"/>
    </source>
</evidence>
<dbReference type="PROSITE" id="PS00356">
    <property type="entry name" value="HTH_LACI_1"/>
    <property type="match status" value="1"/>
</dbReference>
<dbReference type="Pfam" id="PF00532">
    <property type="entry name" value="Peripla_BP_1"/>
    <property type="match status" value="1"/>
</dbReference>
<evidence type="ECO:0000259" key="4">
    <source>
        <dbReference type="PROSITE" id="PS50932"/>
    </source>
</evidence>
<dbReference type="SUPFAM" id="SSF47413">
    <property type="entry name" value="lambda repressor-like DNA-binding domains"/>
    <property type="match status" value="1"/>
</dbReference>
<evidence type="ECO:0000256" key="1">
    <source>
        <dbReference type="ARBA" id="ARBA00023015"/>
    </source>
</evidence>
<reference evidence="6" key="1">
    <citation type="journal article" date="2019" name="Int. J. Syst. Evol. Microbiol.">
        <title>The Global Catalogue of Microorganisms (GCM) 10K type strain sequencing project: providing services to taxonomists for standard genome sequencing and annotation.</title>
        <authorList>
            <consortium name="The Broad Institute Genomics Platform"/>
            <consortium name="The Broad Institute Genome Sequencing Center for Infectious Disease"/>
            <person name="Wu L."/>
            <person name="Ma J."/>
        </authorList>
    </citation>
    <scope>NUCLEOTIDE SEQUENCE [LARGE SCALE GENOMIC DNA]</scope>
    <source>
        <strain evidence="6">JCM 16950</strain>
    </source>
</reference>
<keyword evidence="3" id="KW-0804">Transcription</keyword>
<dbReference type="PANTHER" id="PTHR30146:SF109">
    <property type="entry name" value="HTH-TYPE TRANSCRIPTIONAL REGULATOR GALS"/>
    <property type="match status" value="1"/>
</dbReference>
<dbReference type="InterPro" id="IPR000843">
    <property type="entry name" value="HTH_LacI"/>
</dbReference>
<dbReference type="PANTHER" id="PTHR30146">
    <property type="entry name" value="LACI-RELATED TRANSCRIPTIONAL REPRESSOR"/>
    <property type="match status" value="1"/>
</dbReference>
<comment type="caution">
    <text evidence="5">The sequence shown here is derived from an EMBL/GenBank/DDBJ whole genome shotgun (WGS) entry which is preliminary data.</text>
</comment>
<dbReference type="GO" id="GO:0003677">
    <property type="term" value="F:DNA binding"/>
    <property type="evidence" value="ECO:0007669"/>
    <property type="project" value="UniProtKB-KW"/>
</dbReference>